<evidence type="ECO:0000313" key="4">
    <source>
        <dbReference type="Proteomes" id="UP000178385"/>
    </source>
</evidence>
<dbReference type="PRINTS" id="PR00081">
    <property type="entry name" value="GDHRDH"/>
</dbReference>
<dbReference type="InterPro" id="IPR036291">
    <property type="entry name" value="NAD(P)-bd_dom_sf"/>
</dbReference>
<dbReference type="PANTHER" id="PTHR42760:SF133">
    <property type="entry name" value="3-OXOACYL-[ACYL-CARRIER-PROTEIN] REDUCTASE"/>
    <property type="match status" value="1"/>
</dbReference>
<dbReference type="PRINTS" id="PR00080">
    <property type="entry name" value="SDRFAMILY"/>
</dbReference>
<comment type="caution">
    <text evidence="3">The sequence shown here is derived from an EMBL/GenBank/DDBJ whole genome shotgun (WGS) entry which is preliminary data.</text>
</comment>
<proteinExistence type="inferred from homology"/>
<dbReference type="EMBL" id="MHIG01000028">
    <property type="protein sequence ID" value="OGY46858.1"/>
    <property type="molecule type" value="Genomic_DNA"/>
</dbReference>
<name>A0A1G1Y3I1_9BACT</name>
<dbReference type="Gene3D" id="3.40.50.720">
    <property type="entry name" value="NAD(P)-binding Rossmann-like Domain"/>
    <property type="match status" value="1"/>
</dbReference>
<dbReference type="InterPro" id="IPR002347">
    <property type="entry name" value="SDR_fam"/>
</dbReference>
<organism evidence="3 4">
    <name type="scientific">Candidatus Buchananbacteria bacterium RIFCSPHIGHO2_01_FULL_47_11b</name>
    <dbReference type="NCBI Taxonomy" id="1797537"/>
    <lineage>
        <taxon>Bacteria</taxon>
        <taxon>Candidatus Buchananiibacteriota</taxon>
    </lineage>
</organism>
<accession>A0A1G1Y3I1</accession>
<dbReference type="Proteomes" id="UP000178385">
    <property type="component" value="Unassembled WGS sequence"/>
</dbReference>
<keyword evidence="2" id="KW-0560">Oxidoreductase</keyword>
<protein>
    <recommendedName>
        <fullName evidence="5">Short-chain dehydrogenase</fullName>
    </recommendedName>
</protein>
<dbReference type="AlphaFoldDB" id="A0A1G1Y3I1"/>
<comment type="similarity">
    <text evidence="1">Belongs to the short-chain dehydrogenases/reductases (SDR) family.</text>
</comment>
<dbReference type="PANTHER" id="PTHR42760">
    <property type="entry name" value="SHORT-CHAIN DEHYDROGENASES/REDUCTASES FAMILY MEMBER"/>
    <property type="match status" value="1"/>
</dbReference>
<dbReference type="Pfam" id="PF13561">
    <property type="entry name" value="adh_short_C2"/>
    <property type="match status" value="1"/>
</dbReference>
<evidence type="ECO:0000256" key="2">
    <source>
        <dbReference type="ARBA" id="ARBA00023002"/>
    </source>
</evidence>
<gene>
    <name evidence="3" type="ORF">A2840_02750</name>
</gene>
<evidence type="ECO:0008006" key="5">
    <source>
        <dbReference type="Google" id="ProtNLM"/>
    </source>
</evidence>
<evidence type="ECO:0000313" key="3">
    <source>
        <dbReference type="EMBL" id="OGY46858.1"/>
    </source>
</evidence>
<reference evidence="3 4" key="1">
    <citation type="journal article" date="2016" name="Nat. Commun.">
        <title>Thousands of microbial genomes shed light on interconnected biogeochemical processes in an aquifer system.</title>
        <authorList>
            <person name="Anantharaman K."/>
            <person name="Brown C.T."/>
            <person name="Hug L.A."/>
            <person name="Sharon I."/>
            <person name="Castelle C.J."/>
            <person name="Probst A.J."/>
            <person name="Thomas B.C."/>
            <person name="Singh A."/>
            <person name="Wilkins M.J."/>
            <person name="Karaoz U."/>
            <person name="Brodie E.L."/>
            <person name="Williams K.H."/>
            <person name="Hubbard S.S."/>
            <person name="Banfield J.F."/>
        </authorList>
    </citation>
    <scope>NUCLEOTIDE SEQUENCE [LARGE SCALE GENOMIC DNA]</scope>
</reference>
<dbReference type="GO" id="GO:0016616">
    <property type="term" value="F:oxidoreductase activity, acting on the CH-OH group of donors, NAD or NADP as acceptor"/>
    <property type="evidence" value="ECO:0007669"/>
    <property type="project" value="TreeGrafter"/>
</dbReference>
<dbReference type="SUPFAM" id="SSF51735">
    <property type="entry name" value="NAD(P)-binding Rossmann-fold domains"/>
    <property type="match status" value="1"/>
</dbReference>
<evidence type="ECO:0000256" key="1">
    <source>
        <dbReference type="ARBA" id="ARBA00006484"/>
    </source>
</evidence>
<sequence length="238" mass="26312">MLVGRSDKLKTQADQYRKSFGEKKVKDFQVDFYNREAFKKTLEEIASVVAVDVVINNAYDLSPKTGFNTDTGTLEESTFDQWQAAFESGVYWAALTTQIIGKQFKKRGGGSIINISSMYGIVAPDPALYEGRPFLNPPTYGVMKAGILALTRYTASFWAKHNIRCNAISPGPFSNTETESANSVEKNDPFLEKLKDKTLLRRVGHPNDLRGALLFLASDASSYMTGANIVIDGGWTVI</sequence>